<reference evidence="2 3" key="1">
    <citation type="submission" date="2017-10" db="EMBL/GenBank/DDBJ databases">
        <title>Draft genome sequences of strains TRE 1, TRE 9, TRE H and TRI 7, isolated from tamarins, belonging to four potential novel Bifidobacterium species.</title>
        <authorList>
            <person name="Mattarelli P."/>
            <person name="Modesto M."/>
            <person name="Puglisi E."/>
            <person name="Morelli L."/>
            <person name="Spezio C."/>
            <person name="Bonetti A."/>
            <person name="Sandri C."/>
        </authorList>
    </citation>
    <scope>NUCLEOTIDE SEQUENCE [LARGE SCALE GENOMIC DNA]</scope>
    <source>
        <strain evidence="3">TRI7</strain>
    </source>
</reference>
<sequence>MVMDNAIQLVRAADPRLVSAAEVDENFHGEIPDGVRFVCPYCNRPVVAAAMGSRGPYRRRYAKSPHFKHRKNDEWAQQCQLYQSGTGAGFYNSIVPSLLMFLRRVRGHGRADAFRVEFSLRRRRLSFLRRALSDSDVITVDGERHSLRYLTERRGRTITLRRPLGDVESRITIPDRWRKYVGAPEDSRGVLMFSDAFGGNGGRYLHKGAAVHTGIDYYVVTDPRRGRELESLFDVTKPVGRLIDEDGTAVYRVRVSPTSRRHNRVDDWLGTYGYCLSDVDRSAQLVWPPSLRAFGIDEPLFRRSMPIYQFPYRIPADRQADRVDRRSFDLHDSRGLGFVGFGRELNPTYEQESSCLFFKPNRHMPWGAVMLGRTIPDDLHPAEVDSTDAPDALDDPSEATASETTAAKAQSSFADDIPRLPLGHGADVARLRMGEIPEHTPEHNDSRGERIAIIREGA</sequence>
<proteinExistence type="predicted"/>
<feature type="compositionally biased region" description="Low complexity" evidence="1">
    <location>
        <begin position="398"/>
        <end position="412"/>
    </location>
</feature>
<dbReference type="Proteomes" id="UP000231451">
    <property type="component" value="Unassembled WGS sequence"/>
</dbReference>
<feature type="compositionally biased region" description="Acidic residues" evidence="1">
    <location>
        <begin position="385"/>
        <end position="397"/>
    </location>
</feature>
<protein>
    <submittedName>
        <fullName evidence="2">Uncharacterized protein</fullName>
    </submittedName>
</protein>
<evidence type="ECO:0000313" key="3">
    <source>
        <dbReference type="Proteomes" id="UP000231451"/>
    </source>
</evidence>
<name>A0A2M9HD75_9BIFI</name>
<organism evidence="2 3">
    <name type="scientific">Bifidobacterium simiarum</name>
    <dbReference type="NCBI Taxonomy" id="2045441"/>
    <lineage>
        <taxon>Bacteria</taxon>
        <taxon>Bacillati</taxon>
        <taxon>Actinomycetota</taxon>
        <taxon>Actinomycetes</taxon>
        <taxon>Bifidobacteriales</taxon>
        <taxon>Bifidobacteriaceae</taxon>
        <taxon>Bifidobacterium</taxon>
    </lineage>
</organism>
<gene>
    <name evidence="2" type="ORF">CSQ87_08510</name>
</gene>
<comment type="caution">
    <text evidence="2">The sequence shown here is derived from an EMBL/GenBank/DDBJ whole genome shotgun (WGS) entry which is preliminary data.</text>
</comment>
<evidence type="ECO:0000313" key="2">
    <source>
        <dbReference type="EMBL" id="PJM74761.1"/>
    </source>
</evidence>
<feature type="region of interest" description="Disordered" evidence="1">
    <location>
        <begin position="379"/>
        <end position="419"/>
    </location>
</feature>
<dbReference type="AlphaFoldDB" id="A0A2M9HD75"/>
<accession>A0A2M9HD75</accession>
<evidence type="ECO:0000256" key="1">
    <source>
        <dbReference type="SAM" id="MobiDB-lite"/>
    </source>
</evidence>
<keyword evidence="3" id="KW-1185">Reference proteome</keyword>
<dbReference type="EMBL" id="PEBK01000008">
    <property type="protein sequence ID" value="PJM74761.1"/>
    <property type="molecule type" value="Genomic_DNA"/>
</dbReference>